<sequence length="445" mass="48580">MDFVATFISGFKIGKDGVQIGLVTFSTDVKIEYYLNEYHDLQTLLQKTSQVGYTHPGLTLTNLGMDTVREKVFSLSQGDRPNAKNILIIITDGESNLRTLTAISAKQLHASNVTVFSVGIGNTIDVQELISIASDPENVMTVGAFSNLQGIVDHLQQKLCTDCNAALPSDIVFLVDESGSVNGNPADINNTNFEKQLDFVATVISGFKIGKDGVQIGLVTFSTDVVIEYYLNQYHDLQTLQQKTRQVGYTHPGLTFTNYGLYEVKNKLFTPSRGDRSYAANILVVLTDGESNLKTPTAISASEVHASNITVFAIGIGNKTNIGELRIIASEPEHVLTVKDFGELQGIRGELMQKICKDNGGTNGNDTDTGAQVTELVLPGWFSYLEVGIISGVAILTIGAATCCCHKFCCAGKRRENDDDEEDEKKNAWKKDFREPMKRPISISV</sequence>
<evidence type="ECO:0000313" key="2">
    <source>
        <dbReference type="EMBL" id="KAK3086756.1"/>
    </source>
</evidence>
<gene>
    <name evidence="2" type="ORF">FSP39_022875</name>
</gene>
<dbReference type="PROSITE" id="PS50234">
    <property type="entry name" value="VWFA"/>
    <property type="match status" value="2"/>
</dbReference>
<accession>A0AA88XJY8</accession>
<dbReference type="InterPro" id="IPR050525">
    <property type="entry name" value="ECM_Assembly_Org"/>
</dbReference>
<dbReference type="Gene3D" id="3.40.50.410">
    <property type="entry name" value="von Willebrand factor, type A domain"/>
    <property type="match status" value="2"/>
</dbReference>
<feature type="domain" description="VWFA" evidence="1">
    <location>
        <begin position="1"/>
        <end position="155"/>
    </location>
</feature>
<feature type="domain" description="VWFA" evidence="1">
    <location>
        <begin position="170"/>
        <end position="355"/>
    </location>
</feature>
<keyword evidence="3" id="KW-1185">Reference proteome</keyword>
<proteinExistence type="predicted"/>
<evidence type="ECO:0000313" key="3">
    <source>
        <dbReference type="Proteomes" id="UP001186944"/>
    </source>
</evidence>
<name>A0AA88XJY8_PINIB</name>
<reference evidence="2" key="1">
    <citation type="submission" date="2019-08" db="EMBL/GenBank/DDBJ databases">
        <title>The improved chromosome-level genome for the pearl oyster Pinctada fucata martensii using PacBio sequencing and Hi-C.</title>
        <authorList>
            <person name="Zheng Z."/>
        </authorList>
    </citation>
    <scope>NUCLEOTIDE SEQUENCE</scope>
    <source>
        <strain evidence="2">ZZ-2019</strain>
        <tissue evidence="2">Adductor muscle</tissue>
    </source>
</reference>
<dbReference type="SMART" id="SM00327">
    <property type="entry name" value="VWA"/>
    <property type="match status" value="2"/>
</dbReference>
<dbReference type="InterPro" id="IPR036465">
    <property type="entry name" value="vWFA_dom_sf"/>
</dbReference>
<dbReference type="EMBL" id="VSWD01000012">
    <property type="protein sequence ID" value="KAK3086756.1"/>
    <property type="molecule type" value="Genomic_DNA"/>
</dbReference>
<comment type="caution">
    <text evidence="2">The sequence shown here is derived from an EMBL/GenBank/DDBJ whole genome shotgun (WGS) entry which is preliminary data.</text>
</comment>
<dbReference type="SUPFAM" id="SSF53300">
    <property type="entry name" value="vWA-like"/>
    <property type="match status" value="2"/>
</dbReference>
<dbReference type="PRINTS" id="PR00453">
    <property type="entry name" value="VWFADOMAIN"/>
</dbReference>
<dbReference type="AlphaFoldDB" id="A0AA88XJY8"/>
<dbReference type="PANTHER" id="PTHR24020:SF20">
    <property type="entry name" value="PH DOMAIN-CONTAINING PROTEIN"/>
    <property type="match status" value="1"/>
</dbReference>
<evidence type="ECO:0000259" key="1">
    <source>
        <dbReference type="PROSITE" id="PS50234"/>
    </source>
</evidence>
<protein>
    <recommendedName>
        <fullName evidence="1">VWFA domain-containing protein</fullName>
    </recommendedName>
</protein>
<dbReference type="PANTHER" id="PTHR24020">
    <property type="entry name" value="COLLAGEN ALPHA"/>
    <property type="match status" value="1"/>
</dbReference>
<dbReference type="Proteomes" id="UP001186944">
    <property type="component" value="Unassembled WGS sequence"/>
</dbReference>
<organism evidence="2 3">
    <name type="scientific">Pinctada imbricata</name>
    <name type="common">Atlantic pearl-oyster</name>
    <name type="synonym">Pinctada martensii</name>
    <dbReference type="NCBI Taxonomy" id="66713"/>
    <lineage>
        <taxon>Eukaryota</taxon>
        <taxon>Metazoa</taxon>
        <taxon>Spiralia</taxon>
        <taxon>Lophotrochozoa</taxon>
        <taxon>Mollusca</taxon>
        <taxon>Bivalvia</taxon>
        <taxon>Autobranchia</taxon>
        <taxon>Pteriomorphia</taxon>
        <taxon>Pterioida</taxon>
        <taxon>Pterioidea</taxon>
        <taxon>Pteriidae</taxon>
        <taxon>Pinctada</taxon>
    </lineage>
</organism>
<dbReference type="InterPro" id="IPR002035">
    <property type="entry name" value="VWF_A"/>
</dbReference>
<dbReference type="Pfam" id="PF00092">
    <property type="entry name" value="VWA"/>
    <property type="match status" value="2"/>
</dbReference>